<proteinExistence type="predicted"/>
<dbReference type="Proteomes" id="UP000295097">
    <property type="component" value="Unassembled WGS sequence"/>
</dbReference>
<gene>
    <name evidence="1" type="ORF">EDC90_102928</name>
</gene>
<protein>
    <submittedName>
        <fullName evidence="1">Phytoene synthase</fullName>
    </submittedName>
</protein>
<dbReference type="InterPro" id="IPR002060">
    <property type="entry name" value="Squ/phyt_synthse"/>
</dbReference>
<dbReference type="Pfam" id="PF00494">
    <property type="entry name" value="SQS_PSY"/>
    <property type="match status" value="1"/>
</dbReference>
<dbReference type="EMBL" id="SMAR01000029">
    <property type="protein sequence ID" value="TCT34827.1"/>
    <property type="molecule type" value="Genomic_DNA"/>
</dbReference>
<dbReference type="RefSeq" id="WP_432420013.1">
    <property type="nucleotide sequence ID" value="NZ_SMAR01000029.1"/>
</dbReference>
<accession>A0A4V2V3P5</accession>
<comment type="caution">
    <text evidence="1">The sequence shown here is derived from an EMBL/GenBank/DDBJ whole genome shotgun (WGS) entry which is preliminary data.</text>
</comment>
<name>A0A4V2V3P5_9HYPH</name>
<organism evidence="1 2">
    <name type="scientific">Martelella mediterranea</name>
    <dbReference type="NCBI Taxonomy" id="293089"/>
    <lineage>
        <taxon>Bacteria</taxon>
        <taxon>Pseudomonadati</taxon>
        <taxon>Pseudomonadota</taxon>
        <taxon>Alphaproteobacteria</taxon>
        <taxon>Hyphomicrobiales</taxon>
        <taxon>Aurantimonadaceae</taxon>
        <taxon>Martelella</taxon>
    </lineage>
</organism>
<evidence type="ECO:0000313" key="2">
    <source>
        <dbReference type="Proteomes" id="UP000295097"/>
    </source>
</evidence>
<dbReference type="Gene3D" id="1.10.600.10">
    <property type="entry name" value="Farnesyl Diphosphate Synthase"/>
    <property type="match status" value="1"/>
</dbReference>
<sequence length="283" mass="31243">MTEAPETEQMLLRQLRATDRDRYLSTLLAPANKRQPLAALYAFNAEIARVRQLVSEPLPGEVRLQYWRDILEGEEHGATEANPVAAALLEAAEAYSLPRQTLINMTEARIFDLYDDPMGRVSDFEGYAGETASALIQLASLILGPDLAASHAEHAGHAGVAQSVAGAILLLPEHHAKGQVFIPSEILSATGLTRESFLKGDDKERIGNAIRAFVSFGRQHFDSFRKQGAIAAPLIPAYLPMVSCKRVFSDAERCGAGCLEKALQPPQWRRQLMMMRSLLFRKF</sequence>
<dbReference type="InterPro" id="IPR008949">
    <property type="entry name" value="Isoprenoid_synthase_dom_sf"/>
</dbReference>
<keyword evidence="2" id="KW-1185">Reference proteome</keyword>
<dbReference type="AlphaFoldDB" id="A0A4V2V3P5"/>
<evidence type="ECO:0000313" key="1">
    <source>
        <dbReference type="EMBL" id="TCT34827.1"/>
    </source>
</evidence>
<reference evidence="1 2" key="1">
    <citation type="submission" date="2019-03" db="EMBL/GenBank/DDBJ databases">
        <title>Freshwater and sediment microbial communities from various areas in North America, analyzing microbe dynamics in response to fracking.</title>
        <authorList>
            <person name="Lamendella R."/>
        </authorList>
    </citation>
    <scope>NUCLEOTIDE SEQUENCE [LARGE SCALE GENOMIC DNA]</scope>
    <source>
        <strain evidence="1 2">175.2</strain>
    </source>
</reference>
<dbReference type="SUPFAM" id="SSF48576">
    <property type="entry name" value="Terpenoid synthases"/>
    <property type="match status" value="1"/>
</dbReference>